<evidence type="ECO:0000313" key="2">
    <source>
        <dbReference type="Proteomes" id="UP001224890"/>
    </source>
</evidence>
<keyword evidence="2" id="KW-1185">Reference proteome</keyword>
<dbReference type="GeneID" id="85463068"/>
<name>A0AAJ0A559_9PEZI</name>
<sequence length="312" mass="36279">MTADTLALCKLMEESVECQFPKCQEPKVLRALRKTLQYRYQETAKRYCAVHLAAILLKPGQSRSVDDSLSLRFLRCSITKLNNERCKNMLKHQDAILTQQLFEFTEGVWRVWLLSCDVHRRQLSCLTNILSGLTRQQQEQLYQPLYPLQFKEILRYYDGVTKKFPSINERARRSTAMILQNCTNLSRPYDFSGNVTILDRIRWEIDLPLRDVIVSGNSSSSEGTGDDRETFLVDQTISRGSLTAILDVEHWYDELLVDDELIEINVRGKSLFGILGAIQEFYKTENRMEGMRHTVFEGLQLQEDGRWHLSLK</sequence>
<gene>
    <name evidence="1" type="ORF">BDP55DRAFT_721997</name>
</gene>
<dbReference type="Proteomes" id="UP001224890">
    <property type="component" value="Unassembled WGS sequence"/>
</dbReference>
<proteinExistence type="predicted"/>
<dbReference type="RefSeq" id="XP_060421424.1">
    <property type="nucleotide sequence ID" value="XM_060578542.1"/>
</dbReference>
<reference evidence="1" key="1">
    <citation type="submission" date="2021-06" db="EMBL/GenBank/DDBJ databases">
        <title>Comparative genomics, transcriptomics and evolutionary studies reveal genomic signatures of adaptation to plant cell wall in hemibiotrophic fungi.</title>
        <authorList>
            <consortium name="DOE Joint Genome Institute"/>
            <person name="Baroncelli R."/>
            <person name="Diaz J.F."/>
            <person name="Benocci T."/>
            <person name="Peng M."/>
            <person name="Battaglia E."/>
            <person name="Haridas S."/>
            <person name="Andreopoulos W."/>
            <person name="Labutti K."/>
            <person name="Pangilinan J."/>
            <person name="Floch G.L."/>
            <person name="Makela M.R."/>
            <person name="Henrissat B."/>
            <person name="Grigoriev I.V."/>
            <person name="Crouch J.A."/>
            <person name="De Vries R.P."/>
            <person name="Sukno S.A."/>
            <person name="Thon M.R."/>
        </authorList>
    </citation>
    <scope>NUCLEOTIDE SEQUENCE</scope>
    <source>
        <strain evidence="1">CBS 193.32</strain>
    </source>
</reference>
<dbReference type="EMBL" id="JAHMHR010000133">
    <property type="protein sequence ID" value="KAK1656660.1"/>
    <property type="molecule type" value="Genomic_DNA"/>
</dbReference>
<accession>A0AAJ0A559</accession>
<protein>
    <submittedName>
        <fullName evidence="1">Uncharacterized protein</fullName>
    </submittedName>
</protein>
<evidence type="ECO:0000313" key="1">
    <source>
        <dbReference type="EMBL" id="KAK1656660.1"/>
    </source>
</evidence>
<comment type="caution">
    <text evidence="1">The sequence shown here is derived from an EMBL/GenBank/DDBJ whole genome shotgun (WGS) entry which is preliminary data.</text>
</comment>
<dbReference type="AlphaFoldDB" id="A0AAJ0A559"/>
<organism evidence="1 2">
    <name type="scientific">Colletotrichum godetiae</name>
    <dbReference type="NCBI Taxonomy" id="1209918"/>
    <lineage>
        <taxon>Eukaryota</taxon>
        <taxon>Fungi</taxon>
        <taxon>Dikarya</taxon>
        <taxon>Ascomycota</taxon>
        <taxon>Pezizomycotina</taxon>
        <taxon>Sordariomycetes</taxon>
        <taxon>Hypocreomycetidae</taxon>
        <taxon>Glomerellales</taxon>
        <taxon>Glomerellaceae</taxon>
        <taxon>Colletotrichum</taxon>
        <taxon>Colletotrichum acutatum species complex</taxon>
    </lineage>
</organism>